<evidence type="ECO:0000256" key="6">
    <source>
        <dbReference type="ARBA" id="ARBA00023136"/>
    </source>
</evidence>
<dbReference type="PANTHER" id="PTHR42718">
    <property type="entry name" value="MAJOR FACILITATOR SUPERFAMILY MULTIDRUG TRANSPORTER MFSC"/>
    <property type="match status" value="1"/>
</dbReference>
<keyword evidence="6 7" id="KW-0472">Membrane</keyword>
<feature type="transmembrane region" description="Helical" evidence="7">
    <location>
        <begin position="217"/>
        <end position="236"/>
    </location>
</feature>
<reference evidence="10" key="1">
    <citation type="journal article" date="2019" name="Int. J. Syst. Evol. Microbiol.">
        <title>The Global Catalogue of Microorganisms (GCM) 10K type strain sequencing project: providing services to taxonomists for standard genome sequencing and annotation.</title>
        <authorList>
            <consortium name="The Broad Institute Genomics Platform"/>
            <consortium name="The Broad Institute Genome Sequencing Center for Infectious Disease"/>
            <person name="Wu L."/>
            <person name="Ma J."/>
        </authorList>
    </citation>
    <scope>NUCLEOTIDE SEQUENCE [LARGE SCALE GENOMIC DNA]</scope>
    <source>
        <strain evidence="10">CGMCC 4.7367</strain>
    </source>
</reference>
<feature type="transmembrane region" description="Helical" evidence="7">
    <location>
        <begin position="352"/>
        <end position="372"/>
    </location>
</feature>
<feature type="transmembrane region" description="Helical" evidence="7">
    <location>
        <begin position="458"/>
        <end position="477"/>
    </location>
</feature>
<feature type="transmembrane region" description="Helical" evidence="7">
    <location>
        <begin position="416"/>
        <end position="438"/>
    </location>
</feature>
<dbReference type="RefSeq" id="WP_191303124.1">
    <property type="nucleotide sequence ID" value="NZ_BNAR01000012.1"/>
</dbReference>
<evidence type="ECO:0000256" key="5">
    <source>
        <dbReference type="ARBA" id="ARBA00022989"/>
    </source>
</evidence>
<dbReference type="InterPro" id="IPR004638">
    <property type="entry name" value="EmrB-like"/>
</dbReference>
<comment type="subcellular location">
    <subcellularLocation>
        <location evidence="1">Cell membrane</location>
        <topology evidence="1">Multi-pass membrane protein</topology>
    </subcellularLocation>
</comment>
<feature type="transmembrane region" description="Helical" evidence="7">
    <location>
        <begin position="378"/>
        <end position="404"/>
    </location>
</feature>
<feature type="transmembrane region" description="Helical" evidence="7">
    <location>
        <begin position="242"/>
        <end position="263"/>
    </location>
</feature>
<dbReference type="Pfam" id="PF07690">
    <property type="entry name" value="MFS_1"/>
    <property type="match status" value="2"/>
</dbReference>
<dbReference type="Proteomes" id="UP000605568">
    <property type="component" value="Unassembled WGS sequence"/>
</dbReference>
<evidence type="ECO:0000256" key="3">
    <source>
        <dbReference type="ARBA" id="ARBA00022475"/>
    </source>
</evidence>
<feature type="transmembrane region" description="Helical" evidence="7">
    <location>
        <begin position="185"/>
        <end position="205"/>
    </location>
</feature>
<accession>A0ABQ3MNN3</accession>
<dbReference type="PROSITE" id="PS50850">
    <property type="entry name" value="MFS"/>
    <property type="match status" value="1"/>
</dbReference>
<dbReference type="InterPro" id="IPR020846">
    <property type="entry name" value="MFS_dom"/>
</dbReference>
<keyword evidence="10" id="KW-1185">Reference proteome</keyword>
<keyword evidence="3" id="KW-1003">Cell membrane</keyword>
<keyword evidence="4 7" id="KW-0812">Transmembrane</keyword>
<dbReference type="InterPro" id="IPR011701">
    <property type="entry name" value="MFS"/>
</dbReference>
<dbReference type="PANTHER" id="PTHR42718:SF39">
    <property type="entry name" value="ACTINORHODIN TRANSPORTER-RELATED"/>
    <property type="match status" value="1"/>
</dbReference>
<evidence type="ECO:0000256" key="1">
    <source>
        <dbReference type="ARBA" id="ARBA00004651"/>
    </source>
</evidence>
<feature type="transmembrane region" description="Helical" evidence="7">
    <location>
        <begin position="117"/>
        <end position="138"/>
    </location>
</feature>
<sequence length="492" mass="52102">MTTTESRSATSQEATPAAGDRARWFALVTLLVAVFMDMLDGNVVSVAIPSIQRTLGASYSSIQWISAGYVLAFALMLITGGRLGDIYGRKRIFQTGVVGFVVASLLCGIAVNPEMLIASRLLQGAMAGLMVPQVLSIIHVTFGSGERGKVFAIYGIVGGLAATVAPLIGGVVVQADLFGLEWRPVFLMNVPIGVLGLIAGWKYITESKKETKTRLDPLGVVLAMGFVVALLYPLTLGHELGWPAWTFWSIGGSVVLLVAFIAYERNKERRNDEPLVPLSLFKTRSFAAGNALQLGLFMFTGAFFLAWYLFMQLGLGWSALHAGLTALAFCIGAFITSGMSVTVLVQKFGRAVLQIGAVTTAIGLGVFLLVLSPEVSTWQMVLPLVIIGLGFGLVAPPITLFALTEVPHEHAGSASGVINTMQQLGLALGIAVVSFVFLTPLDSATGTTAEKFATAFEPALYSTLGLVAVILLLTFALPKRAAEEQLETPAAA</sequence>
<evidence type="ECO:0000313" key="10">
    <source>
        <dbReference type="Proteomes" id="UP000605568"/>
    </source>
</evidence>
<keyword evidence="5 7" id="KW-1133">Transmembrane helix</keyword>
<evidence type="ECO:0000256" key="4">
    <source>
        <dbReference type="ARBA" id="ARBA00022692"/>
    </source>
</evidence>
<dbReference type="SUPFAM" id="SSF103473">
    <property type="entry name" value="MFS general substrate transporter"/>
    <property type="match status" value="1"/>
</dbReference>
<dbReference type="Gene3D" id="1.20.1720.10">
    <property type="entry name" value="Multidrug resistance protein D"/>
    <property type="match status" value="1"/>
</dbReference>
<feature type="domain" description="Major facilitator superfamily (MFS) profile" evidence="8">
    <location>
        <begin position="26"/>
        <end position="482"/>
    </location>
</feature>
<dbReference type="CDD" id="cd17321">
    <property type="entry name" value="MFS_MMR_MDR_like"/>
    <property type="match status" value="1"/>
</dbReference>
<dbReference type="NCBIfam" id="TIGR00711">
    <property type="entry name" value="efflux_EmrB"/>
    <property type="match status" value="1"/>
</dbReference>
<feature type="transmembrane region" description="Helical" evidence="7">
    <location>
        <begin position="61"/>
        <end position="80"/>
    </location>
</feature>
<evidence type="ECO:0000259" key="8">
    <source>
        <dbReference type="PROSITE" id="PS50850"/>
    </source>
</evidence>
<proteinExistence type="predicted"/>
<keyword evidence="2" id="KW-0813">Transport</keyword>
<feature type="transmembrane region" description="Helical" evidence="7">
    <location>
        <begin position="322"/>
        <end position="345"/>
    </location>
</feature>
<evidence type="ECO:0000256" key="2">
    <source>
        <dbReference type="ARBA" id="ARBA00022448"/>
    </source>
</evidence>
<gene>
    <name evidence="9" type="ORF">GCM10017774_64440</name>
</gene>
<protein>
    <submittedName>
        <fullName evidence="9">MFS transporter</fullName>
    </submittedName>
</protein>
<feature type="transmembrane region" description="Helical" evidence="7">
    <location>
        <begin position="24"/>
        <end position="49"/>
    </location>
</feature>
<feature type="transmembrane region" description="Helical" evidence="7">
    <location>
        <begin position="92"/>
        <end position="111"/>
    </location>
</feature>
<name>A0ABQ3MNN3_9PSEU</name>
<dbReference type="Gene3D" id="1.20.1250.20">
    <property type="entry name" value="MFS general substrate transporter like domains"/>
    <property type="match status" value="1"/>
</dbReference>
<evidence type="ECO:0000256" key="7">
    <source>
        <dbReference type="SAM" id="Phobius"/>
    </source>
</evidence>
<evidence type="ECO:0000313" key="9">
    <source>
        <dbReference type="EMBL" id="GHH52478.1"/>
    </source>
</evidence>
<dbReference type="InterPro" id="IPR036259">
    <property type="entry name" value="MFS_trans_sf"/>
</dbReference>
<dbReference type="EMBL" id="BNAR01000012">
    <property type="protein sequence ID" value="GHH52478.1"/>
    <property type="molecule type" value="Genomic_DNA"/>
</dbReference>
<comment type="caution">
    <text evidence="9">The sequence shown here is derived from an EMBL/GenBank/DDBJ whole genome shotgun (WGS) entry which is preliminary data.</text>
</comment>
<feature type="transmembrane region" description="Helical" evidence="7">
    <location>
        <begin position="291"/>
        <end position="310"/>
    </location>
</feature>
<feature type="transmembrane region" description="Helical" evidence="7">
    <location>
        <begin position="150"/>
        <end position="173"/>
    </location>
</feature>
<organism evidence="9 10">
    <name type="scientific">Lentzea cavernae</name>
    <dbReference type="NCBI Taxonomy" id="2020703"/>
    <lineage>
        <taxon>Bacteria</taxon>
        <taxon>Bacillati</taxon>
        <taxon>Actinomycetota</taxon>
        <taxon>Actinomycetes</taxon>
        <taxon>Pseudonocardiales</taxon>
        <taxon>Pseudonocardiaceae</taxon>
        <taxon>Lentzea</taxon>
    </lineage>
</organism>